<protein>
    <submittedName>
        <fullName evidence="1">Uncharacterized protein</fullName>
    </submittedName>
</protein>
<organism evidence="1 3">
    <name type="scientific">Cucumis melo var. makuwa</name>
    <name type="common">Oriental melon</name>
    <dbReference type="NCBI Taxonomy" id="1194695"/>
    <lineage>
        <taxon>Eukaryota</taxon>
        <taxon>Viridiplantae</taxon>
        <taxon>Streptophyta</taxon>
        <taxon>Embryophyta</taxon>
        <taxon>Tracheophyta</taxon>
        <taxon>Spermatophyta</taxon>
        <taxon>Magnoliopsida</taxon>
        <taxon>eudicotyledons</taxon>
        <taxon>Gunneridae</taxon>
        <taxon>Pentapetalae</taxon>
        <taxon>rosids</taxon>
        <taxon>fabids</taxon>
        <taxon>Cucurbitales</taxon>
        <taxon>Cucurbitaceae</taxon>
        <taxon>Benincaseae</taxon>
        <taxon>Cucumis</taxon>
    </lineage>
</organism>
<sequence length="84" mass="9274">MYKAKKMLGALGMKYEKIYACSNNCCLYPKKYANAVRLNVANAYTMELASDEDFALGLDEAKVGETKVVDYDGNGVPINENGHK</sequence>
<comment type="caution">
    <text evidence="1">The sequence shown here is derived from an EMBL/GenBank/DDBJ whole genome shotgun (WGS) entry which is preliminary data.</text>
</comment>
<dbReference type="AlphaFoldDB" id="A0A5A7V729"/>
<evidence type="ECO:0000313" key="4">
    <source>
        <dbReference type="Proteomes" id="UP000321947"/>
    </source>
</evidence>
<dbReference type="Proteomes" id="UP000321947">
    <property type="component" value="Unassembled WGS sequence"/>
</dbReference>
<evidence type="ECO:0000313" key="1">
    <source>
        <dbReference type="EMBL" id="KAA0063388.1"/>
    </source>
</evidence>
<proteinExistence type="predicted"/>
<dbReference type="EMBL" id="SSTD01010532">
    <property type="protein sequence ID" value="TYK11650.1"/>
    <property type="molecule type" value="Genomic_DNA"/>
</dbReference>
<reference evidence="3 4" key="1">
    <citation type="submission" date="2019-08" db="EMBL/GenBank/DDBJ databases">
        <title>Draft genome sequences of two oriental melons (Cucumis melo L. var makuwa).</title>
        <authorList>
            <person name="Kwon S.-Y."/>
        </authorList>
    </citation>
    <scope>NUCLEOTIDE SEQUENCE [LARGE SCALE GENOMIC DNA]</scope>
    <source>
        <strain evidence="4">cv. Chang Bougi</strain>
        <strain evidence="3">cv. SW 3</strain>
        <tissue evidence="1">Leaf</tissue>
    </source>
</reference>
<evidence type="ECO:0000313" key="3">
    <source>
        <dbReference type="Proteomes" id="UP000321393"/>
    </source>
</evidence>
<name>A0A5A7V729_CUCMM</name>
<accession>A0A5A7V729</accession>
<evidence type="ECO:0000313" key="2">
    <source>
        <dbReference type="EMBL" id="TYK11650.1"/>
    </source>
</evidence>
<dbReference type="OrthoDB" id="1729146at2759"/>
<dbReference type="Proteomes" id="UP000321393">
    <property type="component" value="Unassembled WGS sequence"/>
</dbReference>
<gene>
    <name evidence="2" type="ORF">E5676_scaffold828G00150</name>
    <name evidence="1" type="ORF">E6C27_scaffold508G00170</name>
</gene>
<dbReference type="EMBL" id="SSTE01002676">
    <property type="protein sequence ID" value="KAA0063388.1"/>
    <property type="molecule type" value="Genomic_DNA"/>
</dbReference>